<protein>
    <recommendedName>
        <fullName evidence="8">Transcription elongation factor Eaf N-terminal domain-containing protein</fullName>
    </recommendedName>
</protein>
<dbReference type="EMBL" id="PNBA02000009">
    <property type="protein sequence ID" value="KAG6412672.1"/>
    <property type="molecule type" value="Genomic_DNA"/>
</dbReference>
<keyword evidence="7" id="KW-0539">Nucleus</keyword>
<evidence type="ECO:0000256" key="3">
    <source>
        <dbReference type="ARBA" id="ARBA00022553"/>
    </source>
</evidence>
<gene>
    <name evidence="9" type="ORF">SASPL_125356</name>
</gene>
<evidence type="ECO:0000313" key="9">
    <source>
        <dbReference type="EMBL" id="KAG6412672.1"/>
    </source>
</evidence>
<evidence type="ECO:0000256" key="6">
    <source>
        <dbReference type="ARBA" id="ARBA00023163"/>
    </source>
</evidence>
<comment type="caution">
    <text evidence="9">The sequence shown here is derived from an EMBL/GenBank/DDBJ whole genome shotgun (WGS) entry which is preliminary data.</text>
</comment>
<keyword evidence="3" id="KW-0597">Phosphoprotein</keyword>
<keyword evidence="4" id="KW-0805">Transcription regulation</keyword>
<evidence type="ECO:0000256" key="1">
    <source>
        <dbReference type="ARBA" id="ARBA00004123"/>
    </source>
</evidence>
<evidence type="ECO:0000256" key="5">
    <source>
        <dbReference type="ARBA" id="ARBA00023159"/>
    </source>
</evidence>
<feature type="domain" description="Transcription elongation factor Eaf N-terminal" evidence="8">
    <location>
        <begin position="77"/>
        <end position="157"/>
    </location>
</feature>
<reference evidence="9" key="1">
    <citation type="submission" date="2018-01" db="EMBL/GenBank/DDBJ databases">
        <authorList>
            <person name="Mao J.F."/>
        </authorList>
    </citation>
    <scope>NUCLEOTIDE SEQUENCE</scope>
    <source>
        <strain evidence="9">Huo1</strain>
        <tissue evidence="9">Leaf</tissue>
    </source>
</reference>
<dbReference type="GO" id="GO:0006368">
    <property type="term" value="P:transcription elongation by RNA polymerase II"/>
    <property type="evidence" value="ECO:0007669"/>
    <property type="project" value="InterPro"/>
</dbReference>
<organism evidence="9">
    <name type="scientific">Salvia splendens</name>
    <name type="common">Scarlet sage</name>
    <dbReference type="NCBI Taxonomy" id="180675"/>
    <lineage>
        <taxon>Eukaryota</taxon>
        <taxon>Viridiplantae</taxon>
        <taxon>Streptophyta</taxon>
        <taxon>Embryophyta</taxon>
        <taxon>Tracheophyta</taxon>
        <taxon>Spermatophyta</taxon>
        <taxon>Magnoliopsida</taxon>
        <taxon>eudicotyledons</taxon>
        <taxon>Gunneridae</taxon>
        <taxon>Pentapetalae</taxon>
        <taxon>asterids</taxon>
        <taxon>lamiids</taxon>
        <taxon>Lamiales</taxon>
        <taxon>Lamiaceae</taxon>
        <taxon>Nepetoideae</taxon>
        <taxon>Mentheae</taxon>
        <taxon>Salviinae</taxon>
        <taxon>Salvia</taxon>
        <taxon>Salvia subgen. Calosphace</taxon>
        <taxon>core Calosphace</taxon>
    </lineage>
</organism>
<evidence type="ECO:0000256" key="7">
    <source>
        <dbReference type="ARBA" id="ARBA00023242"/>
    </source>
</evidence>
<keyword evidence="10" id="KW-1185">Reference proteome</keyword>
<evidence type="ECO:0000259" key="8">
    <source>
        <dbReference type="Pfam" id="PF09816"/>
    </source>
</evidence>
<comment type="similarity">
    <text evidence="2">Belongs to the EAF family.</text>
</comment>
<sequence length="180" mass="20288">MYVCRRSGVKRKNGEEKSNNTRDTALSTGALTMFCIANSVVVDLNETESYFLESCNDFGSVTLPFSSRSRKLDYGKAMNYEFKPASIDKNQRGTLHKNKDNKVSVEFQNIQPGKPKVTFEGTSEDCKDNDAVLFFDGEPFRLERVHCAVKRLRHNRKMGESAGPGVASVGDLEWLMQVHH</sequence>
<name>A0A8X8XH00_SALSN</name>
<dbReference type="AlphaFoldDB" id="A0A8X8XH00"/>
<reference evidence="9" key="2">
    <citation type="submission" date="2020-08" db="EMBL/GenBank/DDBJ databases">
        <title>Plant Genome Project.</title>
        <authorList>
            <person name="Zhang R.-G."/>
        </authorList>
    </citation>
    <scope>NUCLEOTIDE SEQUENCE</scope>
    <source>
        <strain evidence="9">Huo1</strain>
        <tissue evidence="9">Leaf</tissue>
    </source>
</reference>
<evidence type="ECO:0000256" key="4">
    <source>
        <dbReference type="ARBA" id="ARBA00023015"/>
    </source>
</evidence>
<dbReference type="InterPro" id="IPR027093">
    <property type="entry name" value="EAF_fam"/>
</dbReference>
<keyword evidence="5" id="KW-0010">Activator</keyword>
<dbReference type="PANTHER" id="PTHR15970">
    <property type="entry name" value="ELL-ASSOCIATED FACTOR EAF"/>
    <property type="match status" value="1"/>
</dbReference>
<evidence type="ECO:0000313" key="10">
    <source>
        <dbReference type="Proteomes" id="UP000298416"/>
    </source>
</evidence>
<evidence type="ECO:0000256" key="2">
    <source>
        <dbReference type="ARBA" id="ARBA00007798"/>
    </source>
</evidence>
<dbReference type="GO" id="GO:0003711">
    <property type="term" value="F:transcription elongation factor activity"/>
    <property type="evidence" value="ECO:0007669"/>
    <property type="project" value="TreeGrafter"/>
</dbReference>
<dbReference type="GO" id="GO:0032783">
    <property type="term" value="C:super elongation complex"/>
    <property type="evidence" value="ECO:0007669"/>
    <property type="project" value="InterPro"/>
</dbReference>
<comment type="subcellular location">
    <subcellularLocation>
        <location evidence="1">Nucleus</location>
    </subcellularLocation>
</comment>
<keyword evidence="6" id="KW-0804">Transcription</keyword>
<accession>A0A8X8XH00</accession>
<proteinExistence type="inferred from homology"/>
<dbReference type="PANTHER" id="PTHR15970:SF2">
    <property type="entry name" value="ELL-ASSOCIATED FACTOR EAF"/>
    <property type="match status" value="1"/>
</dbReference>
<dbReference type="Proteomes" id="UP000298416">
    <property type="component" value="Unassembled WGS sequence"/>
</dbReference>
<dbReference type="InterPro" id="IPR019194">
    <property type="entry name" value="Tscrpt_elong_fac_Eaf_N"/>
</dbReference>
<dbReference type="Pfam" id="PF09816">
    <property type="entry name" value="EAF"/>
    <property type="match status" value="1"/>
</dbReference>